<dbReference type="Proteomes" id="UP000241507">
    <property type="component" value="Chromosome"/>
</dbReference>
<keyword evidence="1" id="KW-0732">Signal</keyword>
<gene>
    <name evidence="2" type="ORF">C7S20_02715</name>
</gene>
<evidence type="ECO:0000313" key="2">
    <source>
        <dbReference type="EMBL" id="AVR44259.1"/>
    </source>
</evidence>
<sequence length="271" mass="31803">MKTIEKLLIALALTLWINVNTFAQDQAATDDGPVFVTMTTMHWNPDPETDFSDWLKTEKEYFEKVTSKNDLILDSGLYTHYFTPDNSELMRVNVYRSWDDIEKAQEENNRLLKEAWPDEKARQAFLKKQGSYYSPQHSDEIYVSLPYYMPASKSDKPMIYYMKKSDLSMNPEGNPENFKEYYDKVTSKNSKLKGYYTMRHRWGSNSRDLVEVFVFDKLGDIEDAFAEEGELMAQAWPDEAKREAFDKELGKLFTGKHADYIYRSIPELQKN</sequence>
<reference evidence="3" key="1">
    <citation type="submission" date="2018-03" db="EMBL/GenBank/DDBJ databases">
        <title>Gramella fulva sp. nov., isolated from a dry surface of tidal flat.</title>
        <authorList>
            <person name="Hwang S.H."/>
            <person name="Hwang W.M."/>
            <person name="Kang K."/>
            <person name="Ahn T.-Y."/>
        </authorList>
    </citation>
    <scope>NUCLEOTIDE SEQUENCE [LARGE SCALE GENOMIC DNA]</scope>
    <source>
        <strain evidence="3">SH35</strain>
    </source>
</reference>
<dbReference type="OrthoDB" id="1445639at2"/>
<evidence type="ECO:0000313" key="3">
    <source>
        <dbReference type="Proteomes" id="UP000241507"/>
    </source>
</evidence>
<organism evidence="2 3">
    <name type="scientific">Christiangramia fulva</name>
    <dbReference type="NCBI Taxonomy" id="2126553"/>
    <lineage>
        <taxon>Bacteria</taxon>
        <taxon>Pseudomonadati</taxon>
        <taxon>Bacteroidota</taxon>
        <taxon>Flavobacteriia</taxon>
        <taxon>Flavobacteriales</taxon>
        <taxon>Flavobacteriaceae</taxon>
        <taxon>Christiangramia</taxon>
    </lineage>
</organism>
<protein>
    <recommendedName>
        <fullName evidence="4">Antibiotic biosynthesis monooxygenase</fullName>
    </recommendedName>
</protein>
<evidence type="ECO:0000256" key="1">
    <source>
        <dbReference type="SAM" id="SignalP"/>
    </source>
</evidence>
<keyword evidence="3" id="KW-1185">Reference proteome</keyword>
<proteinExistence type="predicted"/>
<evidence type="ECO:0008006" key="4">
    <source>
        <dbReference type="Google" id="ProtNLM"/>
    </source>
</evidence>
<dbReference type="AlphaFoldDB" id="A0A2R3Z1Y9"/>
<accession>A0A2R3Z1Y9</accession>
<name>A0A2R3Z1Y9_9FLAO</name>
<dbReference type="RefSeq" id="WP_107011037.1">
    <property type="nucleotide sequence ID" value="NZ_CP028136.1"/>
</dbReference>
<feature type="signal peptide" evidence="1">
    <location>
        <begin position="1"/>
        <end position="23"/>
    </location>
</feature>
<feature type="chain" id="PRO_5015309734" description="Antibiotic biosynthesis monooxygenase" evidence="1">
    <location>
        <begin position="24"/>
        <end position="271"/>
    </location>
</feature>
<dbReference type="KEGG" id="grs:C7S20_02715"/>
<dbReference type="EMBL" id="CP028136">
    <property type="protein sequence ID" value="AVR44259.1"/>
    <property type="molecule type" value="Genomic_DNA"/>
</dbReference>